<dbReference type="SUPFAM" id="SSF52540">
    <property type="entry name" value="P-loop containing nucleoside triphosphate hydrolases"/>
    <property type="match status" value="1"/>
</dbReference>
<dbReference type="PANTHER" id="PTHR33477:SF3">
    <property type="entry name" value="P-LOOP NTPASE DOMAIN-CONTAINING PROTEIN LPA1 HOMOLOG 1"/>
    <property type="match status" value="1"/>
</dbReference>
<dbReference type="Pfam" id="PF13207">
    <property type="entry name" value="AAA_17"/>
    <property type="match status" value="1"/>
</dbReference>
<gene>
    <name evidence="1" type="ORF">S01H4_21761</name>
</gene>
<feature type="non-terminal residue" evidence="1">
    <location>
        <position position="176"/>
    </location>
</feature>
<dbReference type="PANTHER" id="PTHR33477">
    <property type="entry name" value="P-LOOP NTPASE DOMAIN-CONTAINING PROTEIN LPA1 HOMOLOG 1"/>
    <property type="match status" value="1"/>
</dbReference>
<proteinExistence type="predicted"/>
<reference evidence="1" key="1">
    <citation type="journal article" date="2014" name="Front. Microbiol.">
        <title>High frequency of phylogenetically diverse reductive dehalogenase-homologous genes in deep subseafloor sedimentary metagenomes.</title>
        <authorList>
            <person name="Kawai M."/>
            <person name="Futagami T."/>
            <person name="Toyoda A."/>
            <person name="Takaki Y."/>
            <person name="Nishi S."/>
            <person name="Hori S."/>
            <person name="Arai W."/>
            <person name="Tsubouchi T."/>
            <person name="Morono Y."/>
            <person name="Uchiyama I."/>
            <person name="Ito T."/>
            <person name="Fujiyama A."/>
            <person name="Inagaki F."/>
            <person name="Takami H."/>
        </authorList>
    </citation>
    <scope>NUCLEOTIDE SEQUENCE</scope>
    <source>
        <strain evidence="1">Expedition CK06-06</strain>
    </source>
</reference>
<name>X1AJG0_9ZZZZ</name>
<dbReference type="AlphaFoldDB" id="X1AJG0"/>
<dbReference type="Gene3D" id="3.40.50.300">
    <property type="entry name" value="P-loop containing nucleotide triphosphate hydrolases"/>
    <property type="match status" value="1"/>
</dbReference>
<dbReference type="EMBL" id="BART01009897">
    <property type="protein sequence ID" value="GAG82384.1"/>
    <property type="molecule type" value="Genomic_DNA"/>
</dbReference>
<organism evidence="1">
    <name type="scientific">marine sediment metagenome</name>
    <dbReference type="NCBI Taxonomy" id="412755"/>
    <lineage>
        <taxon>unclassified sequences</taxon>
        <taxon>metagenomes</taxon>
        <taxon>ecological metagenomes</taxon>
    </lineage>
</organism>
<accession>X1AJG0</accession>
<protein>
    <recommendedName>
        <fullName evidence="2">Zeta toxin domain-containing protein</fullName>
    </recommendedName>
</protein>
<evidence type="ECO:0000313" key="1">
    <source>
        <dbReference type="EMBL" id="GAG82384.1"/>
    </source>
</evidence>
<evidence type="ECO:0008006" key="2">
    <source>
        <dbReference type="Google" id="ProtNLM"/>
    </source>
</evidence>
<comment type="caution">
    <text evidence="1">The sequence shown here is derived from an EMBL/GenBank/DDBJ whole genome shotgun (WGS) entry which is preliminary data.</text>
</comment>
<dbReference type="InterPro" id="IPR027417">
    <property type="entry name" value="P-loop_NTPase"/>
</dbReference>
<sequence>MKESVGMIMIFWNSDSSLLATGLPLKAISKLLANSSSEEELQQSLEKLGTKYLTRYLIIREYRTLAETGLQKLPIIPIIAGIPGAGKTTIAKELSTALNIGLVIGGDALRSSLRSIIQKNDDEVLHSSVYDTWKFFGNYNEENLISGYKSQAKIMNFSIQKMIADRGLRDGESMIV</sequence>